<gene>
    <name evidence="1" type="ORF">METZ01_LOCUS120131</name>
</gene>
<dbReference type="InterPro" id="IPR036291">
    <property type="entry name" value="NAD(P)-bd_dom_sf"/>
</dbReference>
<evidence type="ECO:0000313" key="1">
    <source>
        <dbReference type="EMBL" id="SVA67277.1"/>
    </source>
</evidence>
<dbReference type="SUPFAM" id="SSF51735">
    <property type="entry name" value="NAD(P)-binding Rossmann-fold domains"/>
    <property type="match status" value="1"/>
</dbReference>
<feature type="non-terminal residue" evidence="1">
    <location>
        <position position="52"/>
    </location>
</feature>
<accession>A0A381XSU1</accession>
<name>A0A381XSU1_9ZZZZ</name>
<dbReference type="AlphaFoldDB" id="A0A381XSU1"/>
<organism evidence="1">
    <name type="scientific">marine metagenome</name>
    <dbReference type="NCBI Taxonomy" id="408172"/>
    <lineage>
        <taxon>unclassified sequences</taxon>
        <taxon>metagenomes</taxon>
        <taxon>ecological metagenomes</taxon>
    </lineage>
</organism>
<reference evidence="1" key="1">
    <citation type="submission" date="2018-05" db="EMBL/GenBank/DDBJ databases">
        <authorList>
            <person name="Lanie J.A."/>
            <person name="Ng W.-L."/>
            <person name="Kazmierczak K.M."/>
            <person name="Andrzejewski T.M."/>
            <person name="Davidsen T.M."/>
            <person name="Wayne K.J."/>
            <person name="Tettelin H."/>
            <person name="Glass J.I."/>
            <person name="Rusch D."/>
            <person name="Podicherti R."/>
            <person name="Tsui H.-C.T."/>
            <person name="Winkler M.E."/>
        </authorList>
    </citation>
    <scope>NUCLEOTIDE SEQUENCE</scope>
</reference>
<sequence length="52" mass="5548">MYLAGLARNSSLEVQLLVVLNEIKKTMKLENKVAIITGCGGGIGRAVALRYA</sequence>
<dbReference type="Gene3D" id="3.40.50.720">
    <property type="entry name" value="NAD(P)-binding Rossmann-like Domain"/>
    <property type="match status" value="1"/>
</dbReference>
<protein>
    <submittedName>
        <fullName evidence="1">Uncharacterized protein</fullName>
    </submittedName>
</protein>
<dbReference type="EMBL" id="UINC01016090">
    <property type="protein sequence ID" value="SVA67277.1"/>
    <property type="molecule type" value="Genomic_DNA"/>
</dbReference>
<proteinExistence type="predicted"/>